<comment type="caution">
    <text evidence="3">The sequence shown here is derived from an EMBL/GenBank/DDBJ whole genome shotgun (WGS) entry which is preliminary data.</text>
</comment>
<dbReference type="EMBL" id="JAVXUO010002122">
    <property type="protein sequence ID" value="KAK2976040.1"/>
    <property type="molecule type" value="Genomic_DNA"/>
</dbReference>
<dbReference type="InterPro" id="IPR017887">
    <property type="entry name" value="TF_TCP_subgr"/>
</dbReference>
<gene>
    <name evidence="3" type="ORF">RJ640_029913</name>
</gene>
<proteinExistence type="predicted"/>
<keyword evidence="4" id="KW-1185">Reference proteome</keyword>
<evidence type="ECO:0000313" key="3">
    <source>
        <dbReference type="EMBL" id="KAK2976040.1"/>
    </source>
</evidence>
<evidence type="ECO:0000259" key="2">
    <source>
        <dbReference type="Pfam" id="PF03634"/>
    </source>
</evidence>
<evidence type="ECO:0000313" key="4">
    <source>
        <dbReference type="Proteomes" id="UP001187471"/>
    </source>
</evidence>
<feature type="region of interest" description="Disordered" evidence="1">
    <location>
        <begin position="206"/>
        <end position="225"/>
    </location>
</feature>
<accession>A0AA88R649</accession>
<organism evidence="3 4">
    <name type="scientific">Escallonia rubra</name>
    <dbReference type="NCBI Taxonomy" id="112253"/>
    <lineage>
        <taxon>Eukaryota</taxon>
        <taxon>Viridiplantae</taxon>
        <taxon>Streptophyta</taxon>
        <taxon>Embryophyta</taxon>
        <taxon>Tracheophyta</taxon>
        <taxon>Spermatophyta</taxon>
        <taxon>Magnoliopsida</taxon>
        <taxon>eudicotyledons</taxon>
        <taxon>Gunneridae</taxon>
        <taxon>Pentapetalae</taxon>
        <taxon>asterids</taxon>
        <taxon>campanulids</taxon>
        <taxon>Escalloniales</taxon>
        <taxon>Escalloniaceae</taxon>
        <taxon>Escallonia</taxon>
    </lineage>
</organism>
<dbReference type="AlphaFoldDB" id="A0AA88R649"/>
<protein>
    <recommendedName>
        <fullName evidence="2">TCP domain-containing protein</fullName>
    </recommendedName>
</protein>
<sequence>MSVRNILRSALVDLNPDDLNAAPLREVYVPHVASGIKTLLAQCHRANVHRNVKLGQQHGGQEKLGQGGELGRTVEGCPMDYGIHGWWGGVIRCAAVPFWCDGARAEPPQKKLQHRTLLGRSASQASFSIKKWSLISLNIVIFELGDRLGYDRPSKAVDWLINKAKNVIAKLDELPEWNPIAGEPSIALGPEPIELPPSSCGYEFQLPKQMGENPSGSFDEEISEA</sequence>
<feature type="domain" description="TCP" evidence="2">
    <location>
        <begin position="141"/>
        <end position="173"/>
    </location>
</feature>
<evidence type="ECO:0000256" key="1">
    <source>
        <dbReference type="SAM" id="MobiDB-lite"/>
    </source>
</evidence>
<dbReference type="Proteomes" id="UP001187471">
    <property type="component" value="Unassembled WGS sequence"/>
</dbReference>
<dbReference type="Pfam" id="PF03634">
    <property type="entry name" value="TCP"/>
    <property type="match status" value="1"/>
</dbReference>
<name>A0AA88R649_9ASTE</name>
<reference evidence="3" key="1">
    <citation type="submission" date="2022-12" db="EMBL/GenBank/DDBJ databases">
        <title>Draft genome assemblies for two species of Escallonia (Escalloniales).</title>
        <authorList>
            <person name="Chanderbali A."/>
            <person name="Dervinis C."/>
            <person name="Anghel I."/>
            <person name="Soltis D."/>
            <person name="Soltis P."/>
            <person name="Zapata F."/>
        </authorList>
    </citation>
    <scope>NUCLEOTIDE SEQUENCE</scope>
    <source>
        <strain evidence="3">UCBG92.1500</strain>
        <tissue evidence="3">Leaf</tissue>
    </source>
</reference>